<reference evidence="1 2" key="1">
    <citation type="submission" date="2024-05" db="EMBL/GenBank/DDBJ databases">
        <authorList>
            <person name="Wallberg A."/>
        </authorList>
    </citation>
    <scope>NUCLEOTIDE SEQUENCE [LARGE SCALE GENOMIC DNA]</scope>
</reference>
<evidence type="ECO:0008006" key="3">
    <source>
        <dbReference type="Google" id="ProtNLM"/>
    </source>
</evidence>
<evidence type="ECO:0000313" key="1">
    <source>
        <dbReference type="EMBL" id="CAL4127805.1"/>
    </source>
</evidence>
<dbReference type="Pfam" id="PF05380">
    <property type="entry name" value="Peptidase_A17"/>
    <property type="match status" value="1"/>
</dbReference>
<dbReference type="AlphaFoldDB" id="A0AAV2RMC2"/>
<comment type="caution">
    <text evidence="1">The sequence shown here is derived from an EMBL/GenBank/DDBJ whole genome shotgun (WGS) entry which is preliminary data.</text>
</comment>
<name>A0AAV2RMC2_MEGNR</name>
<dbReference type="PANTHER" id="PTHR47331">
    <property type="entry name" value="PHD-TYPE DOMAIN-CONTAINING PROTEIN"/>
    <property type="match status" value="1"/>
</dbReference>
<accession>A0AAV2RMC2</accession>
<dbReference type="InterPro" id="IPR008042">
    <property type="entry name" value="Retrotrans_Pao"/>
</dbReference>
<evidence type="ECO:0000313" key="2">
    <source>
        <dbReference type="Proteomes" id="UP001497623"/>
    </source>
</evidence>
<dbReference type="Proteomes" id="UP001497623">
    <property type="component" value="Unassembled WGS sequence"/>
</dbReference>
<proteinExistence type="predicted"/>
<sequence>MLKNNFFVDNLVKSHNDEQVLIDLYKTSIKRMSSGNFNLRSCNTNSVKLKEIMIADGKYITHNNSFDKVLGYLYDPSRDVIKLAPPRIKLNAEKVTKRFILSQCSKVFDPLSLVAPVSVKGKNLISKLWKNKKSENHWDEPVGEEDLSTWHSLSKELNKLDELEFPRFTLSEDKPTTLILYCDASKSAFGYVGYAVQEGTSCNLLAKTKVAPVKNKTLPTLELMAVSLAYKALFNIFKTYKNVRFSNVFVASDAQIIISWLLSDTVKTKNLFA</sequence>
<gene>
    <name evidence="1" type="ORF">MNOR_LOCUS25923</name>
</gene>
<dbReference type="EMBL" id="CAXKWB010025285">
    <property type="protein sequence ID" value="CAL4127805.1"/>
    <property type="molecule type" value="Genomic_DNA"/>
</dbReference>
<keyword evidence="2" id="KW-1185">Reference proteome</keyword>
<organism evidence="1 2">
    <name type="scientific">Meganyctiphanes norvegica</name>
    <name type="common">Northern krill</name>
    <name type="synonym">Thysanopoda norvegica</name>
    <dbReference type="NCBI Taxonomy" id="48144"/>
    <lineage>
        <taxon>Eukaryota</taxon>
        <taxon>Metazoa</taxon>
        <taxon>Ecdysozoa</taxon>
        <taxon>Arthropoda</taxon>
        <taxon>Crustacea</taxon>
        <taxon>Multicrustacea</taxon>
        <taxon>Malacostraca</taxon>
        <taxon>Eumalacostraca</taxon>
        <taxon>Eucarida</taxon>
        <taxon>Euphausiacea</taxon>
        <taxon>Euphausiidae</taxon>
        <taxon>Meganyctiphanes</taxon>
    </lineage>
</organism>
<protein>
    <recommendedName>
        <fullName evidence="3">Reverse transcriptase/retrotransposon-derived protein RNase H-like domain-containing protein</fullName>
    </recommendedName>
</protein>